<keyword evidence="3" id="KW-1185">Reference proteome</keyword>
<proteinExistence type="predicted"/>
<feature type="domain" description="Phasin" evidence="1">
    <location>
        <begin position="38"/>
        <end position="99"/>
    </location>
</feature>
<protein>
    <submittedName>
        <fullName evidence="2">Phasin family protein</fullName>
    </submittedName>
</protein>
<name>A0ABU9Z5V9_9HYPH</name>
<organism evidence="2 3">
    <name type="scientific">Methylorubrum rhodesianum</name>
    <dbReference type="NCBI Taxonomy" id="29427"/>
    <lineage>
        <taxon>Bacteria</taxon>
        <taxon>Pseudomonadati</taxon>
        <taxon>Pseudomonadota</taxon>
        <taxon>Alphaproteobacteria</taxon>
        <taxon>Hyphomicrobiales</taxon>
        <taxon>Methylobacteriaceae</taxon>
        <taxon>Methylorubrum</taxon>
    </lineage>
</organism>
<gene>
    <name evidence="2" type="ORF">PUR21_02140</name>
</gene>
<accession>A0ABU9Z5V9</accession>
<dbReference type="Pfam" id="PF09361">
    <property type="entry name" value="Phasin_2"/>
    <property type="match status" value="1"/>
</dbReference>
<dbReference type="Proteomes" id="UP001404845">
    <property type="component" value="Unassembled WGS sequence"/>
</dbReference>
<sequence length="105" mass="11216">MHSEQVTHIQVPTPADAAEVIKTGIGTWRTFAVDLPLRLAAETIRFTGHRLQAQADHLAALASCRSLQAAVELQASFLTKSVADYQAEAKTLSQDAAEVAFAKAA</sequence>
<comment type="caution">
    <text evidence="2">The sequence shown here is derived from an EMBL/GenBank/DDBJ whole genome shotgun (WGS) entry which is preliminary data.</text>
</comment>
<dbReference type="EMBL" id="JAQYXL010000001">
    <property type="protein sequence ID" value="MEN3226479.1"/>
    <property type="molecule type" value="Genomic_DNA"/>
</dbReference>
<evidence type="ECO:0000313" key="3">
    <source>
        <dbReference type="Proteomes" id="UP001404845"/>
    </source>
</evidence>
<reference evidence="2 3" key="1">
    <citation type="journal article" date="2023" name="PLoS ONE">
        <title>Complete genome assembly of Hawai'i environmental nontuberculous mycobacteria reveals unexpected co-isolation with methylobacteria.</title>
        <authorList>
            <person name="Hendrix J."/>
            <person name="Epperson L.E."/>
            <person name="Tong E.I."/>
            <person name="Chan Y.L."/>
            <person name="Hasan N.A."/>
            <person name="Dawrs S.N."/>
            <person name="Norton G.J."/>
            <person name="Virdi R."/>
            <person name="Crooks J.L."/>
            <person name="Chan E.D."/>
            <person name="Honda J.R."/>
            <person name="Strong M."/>
        </authorList>
    </citation>
    <scope>NUCLEOTIDE SEQUENCE [LARGE SCALE GENOMIC DNA]</scope>
    <source>
        <strain evidence="2 3">NJH_HI01</strain>
    </source>
</reference>
<evidence type="ECO:0000313" key="2">
    <source>
        <dbReference type="EMBL" id="MEN3226479.1"/>
    </source>
</evidence>
<evidence type="ECO:0000259" key="1">
    <source>
        <dbReference type="Pfam" id="PF09361"/>
    </source>
</evidence>
<dbReference type="RefSeq" id="WP_200670969.1">
    <property type="nucleotide sequence ID" value="NZ_JACWCW010000030.1"/>
</dbReference>
<dbReference type="InterPro" id="IPR018968">
    <property type="entry name" value="Phasin"/>
</dbReference>